<evidence type="ECO:0000256" key="1">
    <source>
        <dbReference type="ARBA" id="ARBA00022448"/>
    </source>
</evidence>
<keyword evidence="5 6" id="KW-0408">Iron</keyword>
<dbReference type="Gene3D" id="1.10.760.10">
    <property type="entry name" value="Cytochrome c-like domain"/>
    <property type="match status" value="1"/>
</dbReference>
<feature type="chain" id="PRO_5046497356" evidence="7">
    <location>
        <begin position="29"/>
        <end position="131"/>
    </location>
</feature>
<keyword evidence="3 6" id="KW-0479">Metal-binding</keyword>
<dbReference type="Proteomes" id="UP001499951">
    <property type="component" value="Unassembled WGS sequence"/>
</dbReference>
<dbReference type="InterPro" id="IPR009056">
    <property type="entry name" value="Cyt_c-like_dom"/>
</dbReference>
<dbReference type="Pfam" id="PF00034">
    <property type="entry name" value="Cytochrom_C"/>
    <property type="match status" value="1"/>
</dbReference>
<keyword evidence="4" id="KW-0249">Electron transport</keyword>
<dbReference type="InterPro" id="IPR036909">
    <property type="entry name" value="Cyt_c-like_dom_sf"/>
</dbReference>
<evidence type="ECO:0000256" key="6">
    <source>
        <dbReference type="PROSITE-ProRule" id="PRU00433"/>
    </source>
</evidence>
<dbReference type="SUPFAM" id="SSF46626">
    <property type="entry name" value="Cytochrome c"/>
    <property type="match status" value="1"/>
</dbReference>
<dbReference type="EMBL" id="BAAADD010000009">
    <property type="protein sequence ID" value="GAA0582127.1"/>
    <property type="molecule type" value="Genomic_DNA"/>
</dbReference>
<keyword evidence="7" id="KW-0732">Signal</keyword>
<gene>
    <name evidence="9" type="ORF">GCM10008942_33820</name>
</gene>
<dbReference type="PRINTS" id="PR00604">
    <property type="entry name" value="CYTCHRMECIAB"/>
</dbReference>
<evidence type="ECO:0000313" key="9">
    <source>
        <dbReference type="EMBL" id="GAA0582127.1"/>
    </source>
</evidence>
<sequence>MARTLAISMLKGTGACIAAIALTASATAGDAAKGADVFKKTCASCHTIDKGAGNGPLGPNLFGVSGRAAATVPNFKYSPAIKNSGIVWTDDKLTAWAQNPQKVIPGAKMVLIHAPTADQANDVVAYLATKK</sequence>
<evidence type="ECO:0000256" key="3">
    <source>
        <dbReference type="ARBA" id="ARBA00022723"/>
    </source>
</evidence>
<dbReference type="RefSeq" id="WP_208393871.1">
    <property type="nucleotide sequence ID" value="NZ_BAAADD010000009.1"/>
</dbReference>
<organism evidence="9 10">
    <name type="scientific">Rhizomicrobium electricum</name>
    <dbReference type="NCBI Taxonomy" id="480070"/>
    <lineage>
        <taxon>Bacteria</taxon>
        <taxon>Pseudomonadati</taxon>
        <taxon>Pseudomonadota</taxon>
        <taxon>Alphaproteobacteria</taxon>
        <taxon>Micropepsales</taxon>
        <taxon>Micropepsaceae</taxon>
        <taxon>Rhizomicrobium</taxon>
    </lineage>
</organism>
<evidence type="ECO:0000313" key="10">
    <source>
        <dbReference type="Proteomes" id="UP001499951"/>
    </source>
</evidence>
<reference evidence="10" key="1">
    <citation type="journal article" date="2019" name="Int. J. Syst. Evol. Microbiol.">
        <title>The Global Catalogue of Microorganisms (GCM) 10K type strain sequencing project: providing services to taxonomists for standard genome sequencing and annotation.</title>
        <authorList>
            <consortium name="The Broad Institute Genomics Platform"/>
            <consortium name="The Broad Institute Genome Sequencing Center for Infectious Disease"/>
            <person name="Wu L."/>
            <person name="Ma J."/>
        </authorList>
    </citation>
    <scope>NUCLEOTIDE SEQUENCE [LARGE SCALE GENOMIC DNA]</scope>
    <source>
        <strain evidence="10">JCM 15089</strain>
    </source>
</reference>
<dbReference type="PROSITE" id="PS51007">
    <property type="entry name" value="CYTC"/>
    <property type="match status" value="1"/>
</dbReference>
<feature type="signal peptide" evidence="7">
    <location>
        <begin position="1"/>
        <end position="28"/>
    </location>
</feature>
<accession>A0ABP3Q3B4</accession>
<evidence type="ECO:0000256" key="7">
    <source>
        <dbReference type="SAM" id="SignalP"/>
    </source>
</evidence>
<evidence type="ECO:0000256" key="5">
    <source>
        <dbReference type="ARBA" id="ARBA00023004"/>
    </source>
</evidence>
<name>A0ABP3Q3B4_9PROT</name>
<evidence type="ECO:0000256" key="2">
    <source>
        <dbReference type="ARBA" id="ARBA00022617"/>
    </source>
</evidence>
<keyword evidence="10" id="KW-1185">Reference proteome</keyword>
<protein>
    <submittedName>
        <fullName evidence="9">Cytochrome c family protein</fullName>
    </submittedName>
</protein>
<evidence type="ECO:0000256" key="4">
    <source>
        <dbReference type="ARBA" id="ARBA00022982"/>
    </source>
</evidence>
<keyword evidence="1" id="KW-0813">Transport</keyword>
<comment type="caution">
    <text evidence="9">The sequence shown here is derived from an EMBL/GenBank/DDBJ whole genome shotgun (WGS) entry which is preliminary data.</text>
</comment>
<keyword evidence="2 6" id="KW-0349">Heme</keyword>
<proteinExistence type="predicted"/>
<evidence type="ECO:0000259" key="8">
    <source>
        <dbReference type="PROSITE" id="PS51007"/>
    </source>
</evidence>
<dbReference type="PANTHER" id="PTHR11961">
    <property type="entry name" value="CYTOCHROME C"/>
    <property type="match status" value="1"/>
</dbReference>
<dbReference type="InterPro" id="IPR002327">
    <property type="entry name" value="Cyt_c_1A/1B"/>
</dbReference>
<feature type="domain" description="Cytochrome c" evidence="8">
    <location>
        <begin position="29"/>
        <end position="131"/>
    </location>
</feature>